<organism evidence="2 3">
    <name type="scientific">Denitromonas halophila</name>
    <dbReference type="NCBI Taxonomy" id="1629404"/>
    <lineage>
        <taxon>Bacteria</taxon>
        <taxon>Pseudomonadati</taxon>
        <taxon>Pseudomonadota</taxon>
        <taxon>Betaproteobacteria</taxon>
        <taxon>Rhodocyclales</taxon>
        <taxon>Zoogloeaceae</taxon>
        <taxon>Denitromonas</taxon>
    </lineage>
</organism>
<evidence type="ECO:0000313" key="3">
    <source>
        <dbReference type="Proteomes" id="UP000319502"/>
    </source>
</evidence>
<keyword evidence="1" id="KW-0812">Transmembrane</keyword>
<feature type="transmembrane region" description="Helical" evidence="1">
    <location>
        <begin position="83"/>
        <end position="102"/>
    </location>
</feature>
<protein>
    <submittedName>
        <fullName evidence="2">Uncharacterized protein</fullName>
    </submittedName>
</protein>
<dbReference type="Proteomes" id="UP000319502">
    <property type="component" value="Unassembled WGS sequence"/>
</dbReference>
<reference evidence="2 3" key="1">
    <citation type="submission" date="2019-07" db="EMBL/GenBank/DDBJ databases">
        <title>The pathways for chlorine oxyanion respiration interact through the shared metabolite chlorate.</title>
        <authorList>
            <person name="Barnum T.P."/>
            <person name="Cheng Y."/>
            <person name="Hill K.A."/>
            <person name="Lucas L.N."/>
            <person name="Carlson H.K."/>
            <person name="Coates J.D."/>
        </authorList>
    </citation>
    <scope>NUCLEOTIDE SEQUENCE [LARGE SCALE GENOMIC DNA]</scope>
    <source>
        <strain evidence="2 3">SFB-3</strain>
    </source>
</reference>
<accession>A0A557QW76</accession>
<feature type="transmembrane region" description="Helical" evidence="1">
    <location>
        <begin position="50"/>
        <end position="71"/>
    </location>
</feature>
<sequence length="265" mass="28195">MTLASGQALDFDLGAHEADDNMAALASGQRLAIAGVLGYFVGAAFQTRGFFVFALLLLASFVCLCIGAVRITRALGYSLPARVLVVLGLLAPLLNLITLLLVSNRATSALRVNGWQVGLLGASGGRGFWFKAVCVGLVLLAVGAALDYKWKGVRFEAASSVSGLAADFNRSVGAPRMVSPGVRIEGADAHGGDFRVRMRLLEFTGNALRPEQRIQMREVAAQAICKLPAAIRSAFDKHKARLMYQIENSRGDSIAQILVTLDSCQ</sequence>
<keyword evidence="3" id="KW-1185">Reference proteome</keyword>
<evidence type="ECO:0000256" key="1">
    <source>
        <dbReference type="SAM" id="Phobius"/>
    </source>
</evidence>
<keyword evidence="1" id="KW-0472">Membrane</keyword>
<dbReference type="AlphaFoldDB" id="A0A557QW76"/>
<name>A0A557QW76_9RHOO</name>
<dbReference type="EMBL" id="VMNK01000007">
    <property type="protein sequence ID" value="TVO57164.1"/>
    <property type="molecule type" value="Genomic_DNA"/>
</dbReference>
<proteinExistence type="predicted"/>
<gene>
    <name evidence="2" type="ORF">FHP91_09720</name>
</gene>
<feature type="transmembrane region" description="Helical" evidence="1">
    <location>
        <begin position="128"/>
        <end position="146"/>
    </location>
</feature>
<evidence type="ECO:0000313" key="2">
    <source>
        <dbReference type="EMBL" id="TVO57164.1"/>
    </source>
</evidence>
<keyword evidence="1" id="KW-1133">Transmembrane helix</keyword>
<dbReference type="RefSeq" id="WP_144309404.1">
    <property type="nucleotide sequence ID" value="NZ_VMNK01000007.1"/>
</dbReference>
<comment type="caution">
    <text evidence="2">The sequence shown here is derived from an EMBL/GenBank/DDBJ whole genome shotgun (WGS) entry which is preliminary data.</text>
</comment>